<gene>
    <name evidence="3" type="ORF">D8M06_09850</name>
</gene>
<reference evidence="3 4" key="1">
    <citation type="journal article" date="2016" name="Int. J. Syst. Evol. Microbiol.">
        <title>Oceanobacillus halophilus sp. nov., a novel moderately halophilic bacterium from a hypersaline lake.</title>
        <authorList>
            <person name="Amoozegar M.A."/>
            <person name="Bagheri M."/>
            <person name="Makhdoumi A."/>
            <person name="Nikou M.M."/>
            <person name="Fazeli S.A.S."/>
            <person name="Schumann P."/>
            <person name="Sproer C."/>
            <person name="Sanchez-Porro C."/>
            <person name="Ventosa A."/>
        </authorList>
    </citation>
    <scope>NUCLEOTIDE SEQUENCE [LARGE SCALE GENOMIC DNA]</scope>
    <source>
        <strain evidence="3 4">DSM 23996</strain>
    </source>
</reference>
<dbReference type="InterPro" id="IPR028098">
    <property type="entry name" value="Glyco_trans_4-like_N"/>
</dbReference>
<comment type="caution">
    <text evidence="3">The sequence shown here is derived from an EMBL/GenBank/DDBJ whole genome shotgun (WGS) entry which is preliminary data.</text>
</comment>
<dbReference type="Gene3D" id="3.40.50.2000">
    <property type="entry name" value="Glycogen Phosphorylase B"/>
    <property type="match status" value="2"/>
</dbReference>
<protein>
    <submittedName>
        <fullName evidence="3">Glycosyltransferase family 1 protein</fullName>
    </submittedName>
</protein>
<dbReference type="Proteomes" id="UP000269301">
    <property type="component" value="Unassembled WGS sequence"/>
</dbReference>
<evidence type="ECO:0000259" key="1">
    <source>
        <dbReference type="Pfam" id="PF00534"/>
    </source>
</evidence>
<name>A0A495A340_9BACI</name>
<dbReference type="OrthoDB" id="9806653at2"/>
<sequence length="389" mass="44531">MGGDELVKKILFCATVDYHFKAFHLPYMDWFQKQGWEVHVAAAGDMELPCTNKKYNIAIQRSPFHPSNIKAFEQLKEIIDDNNYSIIHCHTPLGGVLARLAARQTRKMGTSVIYTAHGFHFCKGAPLKNWLMYYPMERYLSKHTDTLITINSEDYNLARRHQFQSDSIEHVHGVGVNTNKFKPIDEENKRELRKSFGYQSDDFLLFYAAEFNKNKNQQFLLQVLALIKNKVPNVKLLLAGEGPSLQNCMTLANHLGIDDRVDLLGLRHDIHQLVPMCDVGVASSLREGLPVNVMEMMASGLPIVAVDNRGHRELITNNKNGWLISRLDPIDFAEKVINLAKFSDIRKQFGKNARDSILSTYSLEKVLKEKKTIYQSLMDREEGIEWAIH</sequence>
<dbReference type="Pfam" id="PF00534">
    <property type="entry name" value="Glycos_transf_1"/>
    <property type="match status" value="1"/>
</dbReference>
<organism evidence="3 4">
    <name type="scientific">Oceanobacillus halophilus</name>
    <dbReference type="NCBI Taxonomy" id="930130"/>
    <lineage>
        <taxon>Bacteria</taxon>
        <taxon>Bacillati</taxon>
        <taxon>Bacillota</taxon>
        <taxon>Bacilli</taxon>
        <taxon>Bacillales</taxon>
        <taxon>Bacillaceae</taxon>
        <taxon>Oceanobacillus</taxon>
    </lineage>
</organism>
<evidence type="ECO:0000313" key="4">
    <source>
        <dbReference type="Proteomes" id="UP000269301"/>
    </source>
</evidence>
<keyword evidence="3" id="KW-0808">Transferase</keyword>
<dbReference type="EMBL" id="RBZP01000006">
    <property type="protein sequence ID" value="RKQ33504.1"/>
    <property type="molecule type" value="Genomic_DNA"/>
</dbReference>
<accession>A0A495A340</accession>
<evidence type="ECO:0000259" key="2">
    <source>
        <dbReference type="Pfam" id="PF13477"/>
    </source>
</evidence>
<proteinExistence type="predicted"/>
<dbReference type="GO" id="GO:0016757">
    <property type="term" value="F:glycosyltransferase activity"/>
    <property type="evidence" value="ECO:0007669"/>
    <property type="project" value="InterPro"/>
</dbReference>
<evidence type="ECO:0000313" key="3">
    <source>
        <dbReference type="EMBL" id="RKQ33504.1"/>
    </source>
</evidence>
<dbReference type="AlphaFoldDB" id="A0A495A340"/>
<dbReference type="InterPro" id="IPR001296">
    <property type="entry name" value="Glyco_trans_1"/>
</dbReference>
<dbReference type="PANTHER" id="PTHR12526:SF630">
    <property type="entry name" value="GLYCOSYLTRANSFERASE"/>
    <property type="match status" value="1"/>
</dbReference>
<feature type="domain" description="Glycosyl transferase family 1" evidence="1">
    <location>
        <begin position="189"/>
        <end position="355"/>
    </location>
</feature>
<dbReference type="SUPFAM" id="SSF53756">
    <property type="entry name" value="UDP-Glycosyltransferase/glycogen phosphorylase"/>
    <property type="match status" value="1"/>
</dbReference>
<dbReference type="CDD" id="cd03808">
    <property type="entry name" value="GT4_CapM-like"/>
    <property type="match status" value="1"/>
</dbReference>
<dbReference type="Pfam" id="PF13477">
    <property type="entry name" value="Glyco_trans_4_2"/>
    <property type="match status" value="1"/>
</dbReference>
<feature type="domain" description="Glycosyltransferase subfamily 4-like N-terminal" evidence="2">
    <location>
        <begin position="9"/>
        <end position="151"/>
    </location>
</feature>
<dbReference type="PANTHER" id="PTHR12526">
    <property type="entry name" value="GLYCOSYLTRANSFERASE"/>
    <property type="match status" value="1"/>
</dbReference>
<keyword evidence="4" id="KW-1185">Reference proteome</keyword>